<dbReference type="Proteomes" id="UP000030428">
    <property type="component" value="Unassembled WGS sequence"/>
</dbReference>
<dbReference type="Gene3D" id="1.20.120.20">
    <property type="entry name" value="Apolipoprotein"/>
    <property type="match status" value="1"/>
</dbReference>
<proteinExistence type="predicted"/>
<feature type="non-terminal residue" evidence="1">
    <location>
        <position position="1"/>
    </location>
</feature>
<dbReference type="AlphaFoldDB" id="A0A4E0QYE8"/>
<reference evidence="1 2" key="1">
    <citation type="journal article" date="2016" name="Front. Microbiol.">
        <title>Single-Cell (Meta-)Genomics of a Dimorphic Candidatus Thiomargarita nelsonii Reveals Genomic Plasticity.</title>
        <authorList>
            <person name="Flood B.E."/>
            <person name="Fliss P."/>
            <person name="Jones D.S."/>
            <person name="Dick G.J."/>
            <person name="Jain S."/>
            <person name="Kaster A.K."/>
            <person name="Winkel M."/>
            <person name="Mussmann M."/>
            <person name="Bailey J."/>
        </authorList>
    </citation>
    <scope>NUCLEOTIDE SEQUENCE [LARGE SCALE GENOMIC DNA]</scope>
    <source>
        <strain evidence="1">Hydrate Ridge</strain>
    </source>
</reference>
<dbReference type="EMBL" id="JSZA02000279">
    <property type="protein sequence ID" value="TGO02001.1"/>
    <property type="molecule type" value="Genomic_DNA"/>
</dbReference>
<protein>
    <recommendedName>
        <fullName evidence="3">Dynamin family protein</fullName>
    </recommendedName>
</protein>
<name>A0A4E0QYE8_9GAMM</name>
<evidence type="ECO:0008006" key="3">
    <source>
        <dbReference type="Google" id="ProtNLM"/>
    </source>
</evidence>
<evidence type="ECO:0000313" key="2">
    <source>
        <dbReference type="Proteomes" id="UP000030428"/>
    </source>
</evidence>
<sequence>KESTPKRIERGEIQAYVAQYNLESSEPFYNYLAVREAKILCPFPNTSVGQIAVVDMPGLGDTGIGDEDRLIHALGQEIDLILFVRKPQAHGDSWMDHDVTLYDTASRALQELPIQQWSFMVLNQLDDGSNLINCADLAATIDKQGVRVERCLTANCADSDEVNAKVLEPVLDYMATQITALDQQFATSYQRRLNDLREHVTLKLDEIRKATDNVSDNEDDLFEDKFDEIWGKLTNNIEELGNKLHEYRDQEDEYLIAAINKAFEEATQDPGIPTIEEIEKMRNREGDYPAAYSYYLHKVRTHLTAKFSGIEDGLKESVRDVKMQVTKTLIESGLGQLSQLQDSSYLQNLYTLLDKDGDKFPSLRQGFKDFVSFELLYRGMIQHRIRKHLDDLHPDYTESRLDEHSADEISDYLQGNYKKVVHRCENVLMELVTDPSEAKFAILEEFIDRVLRAENSRKEWRRFLKRNQEELWPQDFEWQRLLKRVEAANQAVKLQILH</sequence>
<accession>A0A4E0QYE8</accession>
<comment type="caution">
    <text evidence="1">The sequence shown here is derived from an EMBL/GenBank/DDBJ whole genome shotgun (WGS) entry which is preliminary data.</text>
</comment>
<evidence type="ECO:0000313" key="1">
    <source>
        <dbReference type="EMBL" id="TGO02001.1"/>
    </source>
</evidence>
<gene>
    <name evidence="1" type="ORF">PN36_32300</name>
</gene>
<organism evidence="1 2">
    <name type="scientific">Candidatus Thiomargarita nelsonii</name>
    <dbReference type="NCBI Taxonomy" id="1003181"/>
    <lineage>
        <taxon>Bacteria</taxon>
        <taxon>Pseudomonadati</taxon>
        <taxon>Pseudomonadota</taxon>
        <taxon>Gammaproteobacteria</taxon>
        <taxon>Thiotrichales</taxon>
        <taxon>Thiotrichaceae</taxon>
        <taxon>Thiomargarita</taxon>
    </lineage>
</organism>
<keyword evidence="2" id="KW-1185">Reference proteome</keyword>